<dbReference type="EMBL" id="WUMV01000006">
    <property type="protein sequence ID" value="MXN65838.1"/>
    <property type="molecule type" value="Genomic_DNA"/>
</dbReference>
<dbReference type="InterPro" id="IPR018677">
    <property type="entry name" value="DUF2157"/>
</dbReference>
<feature type="domain" description="DUF2157" evidence="2">
    <location>
        <begin position="17"/>
        <end position="156"/>
    </location>
</feature>
<organism evidence="3 4">
    <name type="scientific">Stappia sediminis</name>
    <dbReference type="NCBI Taxonomy" id="2692190"/>
    <lineage>
        <taxon>Bacteria</taxon>
        <taxon>Pseudomonadati</taxon>
        <taxon>Pseudomonadota</taxon>
        <taxon>Alphaproteobacteria</taxon>
        <taxon>Hyphomicrobiales</taxon>
        <taxon>Stappiaceae</taxon>
        <taxon>Stappia</taxon>
    </lineage>
</organism>
<feature type="transmembrane region" description="Helical" evidence="1">
    <location>
        <begin position="233"/>
        <end position="254"/>
    </location>
</feature>
<feature type="transmembrane region" description="Helical" evidence="1">
    <location>
        <begin position="338"/>
        <end position="358"/>
    </location>
</feature>
<proteinExistence type="predicted"/>
<gene>
    <name evidence="3" type="ORF">GR183_13065</name>
</gene>
<keyword evidence="1" id="KW-0472">Membrane</keyword>
<evidence type="ECO:0000256" key="1">
    <source>
        <dbReference type="SAM" id="Phobius"/>
    </source>
</evidence>
<accession>A0A7X3LVJ5</accession>
<feature type="transmembrane region" description="Helical" evidence="1">
    <location>
        <begin position="79"/>
        <end position="98"/>
    </location>
</feature>
<feature type="transmembrane region" description="Helical" evidence="1">
    <location>
        <begin position="275"/>
        <end position="297"/>
    </location>
</feature>
<feature type="transmembrane region" description="Helical" evidence="1">
    <location>
        <begin position="48"/>
        <end position="73"/>
    </location>
</feature>
<dbReference type="AlphaFoldDB" id="A0A7X3LVJ5"/>
<sequence>MILDANYRRRLDNDLKDWVAKGYLDEGAAGRIRADVASRAQGRSRLPAVFAIIGVICLALAVAAFVAANWTFIPRVAKLAGIAVAIAGANFLAAYAAARGREVIADLATLFAVLVFISGLALVGQIYHLPQDWPAGAMLATLGAFAAAWLAQSRAALVVAAISAISWVFARGDPVALNATETGVALLLVAAMIAHVVRHPSRLGRWAVLALVFAVFLRVLMEAGGMHSEFENAIIFAFSVFSAALSVWGLALLRHSESRLPEAAEKDGVFLFARSALDAGAVVLIGLVVLSLILAMSDVGSGLPAGAVLGFWPVPIMILLAAAGFIPALARSADRFETLAAGAAVSVAVLAVFAGAIAPDTVVLVAALSLAATVGVSAAGAVAGFGTWTVFGHIGTAAVVLWLLNETIGSLIGQSLFFLIAGILLIAVAALSAWHIRRRSTGTEGAA</sequence>
<evidence type="ECO:0000313" key="3">
    <source>
        <dbReference type="EMBL" id="MXN65838.1"/>
    </source>
</evidence>
<feature type="transmembrane region" description="Helical" evidence="1">
    <location>
        <begin position="303"/>
        <end position="326"/>
    </location>
</feature>
<comment type="caution">
    <text evidence="3">The sequence shown here is derived from an EMBL/GenBank/DDBJ whole genome shotgun (WGS) entry which is preliminary data.</text>
</comment>
<feature type="transmembrane region" description="Helical" evidence="1">
    <location>
        <begin position="203"/>
        <end position="221"/>
    </location>
</feature>
<feature type="transmembrane region" description="Helical" evidence="1">
    <location>
        <begin position="416"/>
        <end position="436"/>
    </location>
</feature>
<feature type="transmembrane region" description="Helical" evidence="1">
    <location>
        <begin position="107"/>
        <end position="127"/>
    </location>
</feature>
<evidence type="ECO:0000313" key="4">
    <source>
        <dbReference type="Proteomes" id="UP000433101"/>
    </source>
</evidence>
<dbReference type="RefSeq" id="WP_160776089.1">
    <property type="nucleotide sequence ID" value="NZ_WUMV01000006.1"/>
</dbReference>
<evidence type="ECO:0000259" key="2">
    <source>
        <dbReference type="Pfam" id="PF09925"/>
    </source>
</evidence>
<dbReference type="Pfam" id="PF09925">
    <property type="entry name" value="DUF2157"/>
    <property type="match status" value="1"/>
</dbReference>
<feature type="transmembrane region" description="Helical" evidence="1">
    <location>
        <begin position="155"/>
        <end position="170"/>
    </location>
</feature>
<reference evidence="3 4" key="1">
    <citation type="submission" date="2019-12" db="EMBL/GenBank/DDBJ databases">
        <authorList>
            <person name="Li M."/>
        </authorList>
    </citation>
    <scope>NUCLEOTIDE SEQUENCE [LARGE SCALE GENOMIC DNA]</scope>
    <source>
        <strain evidence="3 4">GBMRC 2046</strain>
    </source>
</reference>
<keyword evidence="1" id="KW-1133">Transmembrane helix</keyword>
<keyword evidence="1" id="KW-0812">Transmembrane</keyword>
<protein>
    <submittedName>
        <fullName evidence="3">DUF2157 domain-containing protein</fullName>
    </submittedName>
</protein>
<dbReference type="Proteomes" id="UP000433101">
    <property type="component" value="Unassembled WGS sequence"/>
</dbReference>
<feature type="transmembrane region" description="Helical" evidence="1">
    <location>
        <begin position="133"/>
        <end position="150"/>
    </location>
</feature>
<feature type="transmembrane region" description="Helical" evidence="1">
    <location>
        <begin position="378"/>
        <end position="404"/>
    </location>
</feature>
<keyword evidence="4" id="KW-1185">Reference proteome</keyword>
<name>A0A7X3LVJ5_9HYPH</name>
<feature type="transmembrane region" description="Helical" evidence="1">
    <location>
        <begin position="176"/>
        <end position="196"/>
    </location>
</feature>